<evidence type="ECO:0000313" key="2">
    <source>
        <dbReference type="Proteomes" id="UP000030686"/>
    </source>
</evidence>
<dbReference type="STRING" id="1365484.W6PXC5"/>
<organism evidence="1 2">
    <name type="scientific">Penicillium roqueforti (strain FM164)</name>
    <dbReference type="NCBI Taxonomy" id="1365484"/>
    <lineage>
        <taxon>Eukaryota</taxon>
        <taxon>Fungi</taxon>
        <taxon>Dikarya</taxon>
        <taxon>Ascomycota</taxon>
        <taxon>Pezizomycotina</taxon>
        <taxon>Eurotiomycetes</taxon>
        <taxon>Eurotiomycetidae</taxon>
        <taxon>Eurotiales</taxon>
        <taxon>Aspergillaceae</taxon>
        <taxon>Penicillium</taxon>
    </lineage>
</organism>
<dbReference type="OrthoDB" id="3531591at2759"/>
<name>W6PXC5_PENRF</name>
<protein>
    <submittedName>
        <fullName evidence="1">Genomic scaffold, ProqFM164S01</fullName>
    </submittedName>
</protein>
<proteinExistence type="predicted"/>
<dbReference type="EMBL" id="HG792015">
    <property type="protein sequence ID" value="CDM26614.1"/>
    <property type="molecule type" value="Genomic_DNA"/>
</dbReference>
<accession>W6PXC5</accession>
<evidence type="ECO:0000313" key="1">
    <source>
        <dbReference type="EMBL" id="CDM26614.1"/>
    </source>
</evidence>
<dbReference type="AlphaFoldDB" id="W6PXC5"/>
<dbReference type="Proteomes" id="UP000030686">
    <property type="component" value="Unassembled WGS sequence"/>
</dbReference>
<sequence length="46" mass="5227">MEEAFQSLTAGKVQELLVFCGIGDCNYEPIKQHILGISDFVREKRL</sequence>
<gene>
    <name evidence="1" type="ORF">PROQFM164_S01g000423</name>
</gene>
<reference evidence="1" key="1">
    <citation type="journal article" date="2014" name="Nat. Commun.">
        <title>Multiple recent horizontal transfers of a large genomic region in cheese making fungi.</title>
        <authorList>
            <person name="Cheeseman K."/>
            <person name="Ropars J."/>
            <person name="Renault P."/>
            <person name="Dupont J."/>
            <person name="Gouzy J."/>
            <person name="Branca A."/>
            <person name="Abraham A.L."/>
            <person name="Ceppi M."/>
            <person name="Conseiller E."/>
            <person name="Debuchy R."/>
            <person name="Malagnac F."/>
            <person name="Goarin A."/>
            <person name="Silar P."/>
            <person name="Lacoste S."/>
            <person name="Sallet E."/>
            <person name="Bensimon A."/>
            <person name="Giraud T."/>
            <person name="Brygoo Y."/>
        </authorList>
    </citation>
    <scope>NUCLEOTIDE SEQUENCE [LARGE SCALE GENOMIC DNA]</scope>
    <source>
        <strain evidence="1">FM164</strain>
    </source>
</reference>
<keyword evidence="2" id="KW-1185">Reference proteome</keyword>